<evidence type="ECO:0000256" key="5">
    <source>
        <dbReference type="PROSITE-ProRule" id="PRU00176"/>
    </source>
</evidence>
<feature type="compositionally biased region" description="Low complexity" evidence="7">
    <location>
        <begin position="334"/>
        <end position="345"/>
    </location>
</feature>
<dbReference type="PANTHER" id="PTHR10131:SF94">
    <property type="entry name" value="TNF RECEPTOR-ASSOCIATED FACTOR 4"/>
    <property type="match status" value="1"/>
</dbReference>
<dbReference type="InterPro" id="IPR000504">
    <property type="entry name" value="RRM_dom"/>
</dbReference>
<feature type="region of interest" description="Disordered" evidence="7">
    <location>
        <begin position="179"/>
        <end position="204"/>
    </location>
</feature>
<dbReference type="Pfam" id="PF00076">
    <property type="entry name" value="RRM_1"/>
    <property type="match status" value="1"/>
</dbReference>
<dbReference type="GO" id="GO:0008270">
    <property type="term" value="F:zinc ion binding"/>
    <property type="evidence" value="ECO:0007669"/>
    <property type="project" value="UniProtKB-KW"/>
</dbReference>
<organism evidence="10 11">
    <name type="scientific">Adineta steineri</name>
    <dbReference type="NCBI Taxonomy" id="433720"/>
    <lineage>
        <taxon>Eukaryota</taxon>
        <taxon>Metazoa</taxon>
        <taxon>Spiralia</taxon>
        <taxon>Gnathifera</taxon>
        <taxon>Rotifera</taxon>
        <taxon>Eurotatoria</taxon>
        <taxon>Bdelloidea</taxon>
        <taxon>Adinetida</taxon>
        <taxon>Adinetidae</taxon>
        <taxon>Adineta</taxon>
    </lineage>
</organism>
<dbReference type="GO" id="GO:0003723">
    <property type="term" value="F:RNA binding"/>
    <property type="evidence" value="ECO:0007669"/>
    <property type="project" value="UniProtKB-UniRule"/>
</dbReference>
<dbReference type="PANTHER" id="PTHR10131">
    <property type="entry name" value="TNF RECEPTOR ASSOCIATED FACTOR"/>
    <property type="match status" value="1"/>
</dbReference>
<evidence type="ECO:0000256" key="1">
    <source>
        <dbReference type="ARBA" id="ARBA00022723"/>
    </source>
</evidence>
<keyword evidence="3" id="KW-0862">Zinc</keyword>
<dbReference type="InterPro" id="IPR035979">
    <property type="entry name" value="RBD_domain_sf"/>
</dbReference>
<dbReference type="PROSITE" id="PS50089">
    <property type="entry name" value="ZF_RING_2"/>
    <property type="match status" value="1"/>
</dbReference>
<dbReference type="InterPro" id="IPR012677">
    <property type="entry name" value="Nucleotide-bd_a/b_plait_sf"/>
</dbReference>
<dbReference type="Gene3D" id="3.30.70.330">
    <property type="match status" value="1"/>
</dbReference>
<feature type="domain" description="RING-type" evidence="8">
    <location>
        <begin position="25"/>
        <end position="64"/>
    </location>
</feature>
<keyword evidence="1" id="KW-0479">Metal-binding</keyword>
<dbReference type="SUPFAM" id="SSF54928">
    <property type="entry name" value="RNA-binding domain, RBD"/>
    <property type="match status" value="1"/>
</dbReference>
<evidence type="ECO:0000256" key="3">
    <source>
        <dbReference type="ARBA" id="ARBA00022833"/>
    </source>
</evidence>
<proteinExistence type="predicted"/>
<feature type="coiled-coil region" evidence="6">
    <location>
        <begin position="152"/>
        <end position="179"/>
    </location>
</feature>
<dbReference type="Gene3D" id="3.30.40.10">
    <property type="entry name" value="Zinc/RING finger domain, C3HC4 (zinc finger)"/>
    <property type="match status" value="2"/>
</dbReference>
<evidence type="ECO:0000313" key="10">
    <source>
        <dbReference type="EMBL" id="CAF0780251.1"/>
    </source>
</evidence>
<dbReference type="SMART" id="SM00360">
    <property type="entry name" value="RRM"/>
    <property type="match status" value="1"/>
</dbReference>
<dbReference type="InterPro" id="IPR001841">
    <property type="entry name" value="Znf_RING"/>
</dbReference>
<comment type="caution">
    <text evidence="10">The sequence shown here is derived from an EMBL/GenBank/DDBJ whole genome shotgun (WGS) entry which is preliminary data.</text>
</comment>
<feature type="compositionally biased region" description="Basic and acidic residues" evidence="7">
    <location>
        <begin position="306"/>
        <end position="333"/>
    </location>
</feature>
<dbReference type="Pfam" id="PF00097">
    <property type="entry name" value="zf-C3HC4"/>
    <property type="match status" value="1"/>
</dbReference>
<dbReference type="SUPFAM" id="SSF49599">
    <property type="entry name" value="TRAF domain-like"/>
    <property type="match status" value="1"/>
</dbReference>
<evidence type="ECO:0000256" key="6">
    <source>
        <dbReference type="SAM" id="Coils"/>
    </source>
</evidence>
<dbReference type="SUPFAM" id="SSF57850">
    <property type="entry name" value="RING/U-box"/>
    <property type="match status" value="1"/>
</dbReference>
<keyword evidence="2 4" id="KW-0863">Zinc-finger</keyword>
<accession>A0A813RCS9</accession>
<dbReference type="Proteomes" id="UP000663845">
    <property type="component" value="Unassembled WGS sequence"/>
</dbReference>
<name>A0A813RCS9_9BILA</name>
<feature type="region of interest" description="Disordered" evidence="7">
    <location>
        <begin position="294"/>
        <end position="378"/>
    </location>
</feature>
<dbReference type="InterPro" id="IPR018957">
    <property type="entry name" value="Znf_C3HC4_RING-type"/>
</dbReference>
<protein>
    <submittedName>
        <fullName evidence="10">Uncharacterized protein</fullName>
    </submittedName>
</protein>
<dbReference type="AlphaFoldDB" id="A0A813RCS9"/>
<evidence type="ECO:0000259" key="9">
    <source>
        <dbReference type="PROSITE" id="PS50102"/>
    </source>
</evidence>
<evidence type="ECO:0000256" key="7">
    <source>
        <dbReference type="SAM" id="MobiDB-lite"/>
    </source>
</evidence>
<keyword evidence="5" id="KW-0694">RNA-binding</keyword>
<feature type="compositionally biased region" description="Basic residues" evidence="7">
    <location>
        <begin position="361"/>
        <end position="372"/>
    </location>
</feature>
<feature type="compositionally biased region" description="Basic and acidic residues" evidence="7">
    <location>
        <begin position="349"/>
        <end position="360"/>
    </location>
</feature>
<feature type="domain" description="RRM" evidence="9">
    <location>
        <begin position="214"/>
        <end position="302"/>
    </location>
</feature>
<reference evidence="10" key="1">
    <citation type="submission" date="2021-02" db="EMBL/GenBank/DDBJ databases">
        <authorList>
            <person name="Nowell W R."/>
        </authorList>
    </citation>
    <scope>NUCLEOTIDE SEQUENCE</scope>
</reference>
<evidence type="ECO:0000313" key="11">
    <source>
        <dbReference type="Proteomes" id="UP000663845"/>
    </source>
</evidence>
<evidence type="ECO:0000256" key="4">
    <source>
        <dbReference type="PROSITE-ProRule" id="PRU00175"/>
    </source>
</evidence>
<evidence type="ECO:0000259" key="8">
    <source>
        <dbReference type="PROSITE" id="PS50089"/>
    </source>
</evidence>
<dbReference type="PROSITE" id="PS50102">
    <property type="entry name" value="RRM"/>
    <property type="match status" value="1"/>
</dbReference>
<feature type="compositionally biased region" description="Polar residues" evidence="7">
    <location>
        <begin position="294"/>
        <end position="304"/>
    </location>
</feature>
<dbReference type="InterPro" id="IPR013083">
    <property type="entry name" value="Znf_RING/FYVE/PHD"/>
</dbReference>
<evidence type="ECO:0000256" key="2">
    <source>
        <dbReference type="ARBA" id="ARBA00022771"/>
    </source>
</evidence>
<dbReference type="EMBL" id="CAJNOG010000023">
    <property type="protein sequence ID" value="CAF0780251.1"/>
    <property type="molecule type" value="Genomic_DNA"/>
</dbReference>
<sequence>MAETSCDFEFMEYINESSVDPNLICGICHKPFKDPVCTKCDHTYGRECITHWLTNNVENFCPVCLSQPLLVNDLTQASRPLRCMLDQLRVRCTLCNRTDLQRGNFLEHLNKTCPNATVACQAVDVKCPWKGRRDELDNHVSTCVFETLRPILASMIAENQQLMKQVQKHDDEIKELKSKMSQGATAAAGDSDNESDTVSVSGFSVDGSTQKEEDAIFIRNLPATIKFNDLFDYFSKVGRIKYDVRRQKVGVFIFKNPTNKDGRCAAKVIYVDKESAAAAVAEYNQRHVPQWNTHLQVSISNPKKSTIRDSEKANKGESTGMHHEAKPKAESEKASNQSSNATNNAPRSESSDERNKEFMNKNRRRPPHHPKHADKSTN</sequence>
<gene>
    <name evidence="10" type="ORF">JYZ213_LOCUS4128</name>
</gene>
<keyword evidence="6" id="KW-0175">Coiled coil</keyword>